<reference evidence="3 4" key="1">
    <citation type="journal article" date="2012" name="BMC Genomics">
        <title>Comparative genomic analysis of human infective Trypanosoma cruzi lineages with the bat-restricted subspecies T. cruzi marinkellei.</title>
        <authorList>
            <person name="Franzen O."/>
            <person name="Talavera-Lopez C."/>
            <person name="Ochaya S."/>
            <person name="Butler C.E."/>
            <person name="Messenger L.A."/>
            <person name="Lewis M.D."/>
            <person name="Llewellyn M.S."/>
            <person name="Marinkelle C.J."/>
            <person name="Tyler K.M."/>
            <person name="Miles M.A."/>
            <person name="Andersson B."/>
        </authorList>
    </citation>
    <scope>NUCLEOTIDE SEQUENCE [LARGE SCALE GENOMIC DNA]</scope>
    <source>
        <strain evidence="3 4">B7</strain>
    </source>
</reference>
<keyword evidence="2" id="KW-1133">Transmembrane helix</keyword>
<comment type="caution">
    <text evidence="3">The sequence shown here is derived from an EMBL/GenBank/DDBJ whole genome shotgun (WGS) entry which is preliminary data.</text>
</comment>
<dbReference type="AlphaFoldDB" id="K2NPG5"/>
<feature type="compositionally biased region" description="Low complexity" evidence="1">
    <location>
        <begin position="626"/>
        <end position="636"/>
    </location>
</feature>
<dbReference type="InterPro" id="IPR016024">
    <property type="entry name" value="ARM-type_fold"/>
</dbReference>
<dbReference type="Gene3D" id="1.25.10.10">
    <property type="entry name" value="Leucine-rich Repeat Variant"/>
    <property type="match status" value="1"/>
</dbReference>
<feature type="region of interest" description="Disordered" evidence="1">
    <location>
        <begin position="105"/>
        <end position="130"/>
    </location>
</feature>
<keyword evidence="2" id="KW-0812">Transmembrane</keyword>
<gene>
    <name evidence="3" type="ORF">MOQ_000029</name>
</gene>
<proteinExistence type="predicted"/>
<organism evidence="3 4">
    <name type="scientific">Trypanosoma cruzi marinkellei</name>
    <dbReference type="NCBI Taxonomy" id="85056"/>
    <lineage>
        <taxon>Eukaryota</taxon>
        <taxon>Discoba</taxon>
        <taxon>Euglenozoa</taxon>
        <taxon>Kinetoplastea</taxon>
        <taxon>Metakinetoplastina</taxon>
        <taxon>Trypanosomatida</taxon>
        <taxon>Trypanosomatidae</taxon>
        <taxon>Trypanosoma</taxon>
        <taxon>Schizotrypanum</taxon>
    </lineage>
</organism>
<dbReference type="InterPro" id="IPR011989">
    <property type="entry name" value="ARM-like"/>
</dbReference>
<feature type="compositionally biased region" description="Low complexity" evidence="1">
    <location>
        <begin position="117"/>
        <end position="130"/>
    </location>
</feature>
<evidence type="ECO:0000256" key="2">
    <source>
        <dbReference type="SAM" id="Phobius"/>
    </source>
</evidence>
<protein>
    <submittedName>
        <fullName evidence="3">Uncharacterized protein</fullName>
    </submittedName>
</protein>
<dbReference type="Proteomes" id="UP000007350">
    <property type="component" value="Unassembled WGS sequence"/>
</dbReference>
<keyword evidence="4" id="KW-1185">Reference proteome</keyword>
<feature type="compositionally biased region" description="Low complexity" evidence="1">
    <location>
        <begin position="583"/>
        <end position="601"/>
    </location>
</feature>
<dbReference type="EMBL" id="AHKC01000138">
    <property type="protein sequence ID" value="EKF39739.1"/>
    <property type="molecule type" value="Genomic_DNA"/>
</dbReference>
<keyword evidence="2" id="KW-0472">Membrane</keyword>
<feature type="transmembrane region" description="Helical" evidence="2">
    <location>
        <begin position="35"/>
        <end position="52"/>
    </location>
</feature>
<sequence>MVFLCVRFIIIFFLVCCLCRQSLIQLLFKFSFTLPFLWLITAVVWHVVSIAIRCRRFILIYLIHRRGISLPFISPTHPPSRRIFFFVTLAMAPKRKNTAAAAAAKEETEDCAPAEVTTTTTPPTSPQTESLPSACNAVELYATLQAAVAEDPEKLNDFVRELLQALSDAECPDAPLLVRVRTLEFISKYGQHVRDGNALKKIVTSLVKILSGSEDTPQLLVAAVQGLSSLGPVSVLDKKWEYLSREGADVLMQIMLDEEGFAESVRQAASKALDSLIQTAFRPVVTKLLHWISDNRETEEEEQLKKERRMAMTRLRKLAHTPSLQCQWTEEVQEHVLSLMVRVLPTVTVQEFVQLTSIAASLPIVRAEAGVPFLKAFLAQHAINTDRDLESLSIIGEHIGATAYDIVPVLEDAGLLTTPVEKNTSRGMWHAKVLLLAARIATPDNIDKVYNALLEQLAHVMHDGSALPENMTTFEALLFAVMAAGQKKPVELLKYLNDDAFVSKCMGLAELVGQMEPLLIYAVKKRMQKSLAGQKDAEVLGCCHNVRVILSAFAAKHMPTGTLTESWLHRNKLPSVKHPRDPATTARAAKTTAGITGATTGQLGVLPPPPGTEEHAKKRSRGQGSGNNKNANRNRGGWNGNDRNKRARRGGVY</sequence>
<name>K2NPG5_TRYCR</name>
<evidence type="ECO:0000256" key="1">
    <source>
        <dbReference type="SAM" id="MobiDB-lite"/>
    </source>
</evidence>
<accession>K2NPG5</accession>
<dbReference type="SUPFAM" id="SSF48371">
    <property type="entry name" value="ARM repeat"/>
    <property type="match status" value="1"/>
</dbReference>
<dbReference type="OrthoDB" id="271793at2759"/>
<evidence type="ECO:0000313" key="4">
    <source>
        <dbReference type="Proteomes" id="UP000007350"/>
    </source>
</evidence>
<feature type="region of interest" description="Disordered" evidence="1">
    <location>
        <begin position="571"/>
        <end position="653"/>
    </location>
</feature>
<evidence type="ECO:0000313" key="3">
    <source>
        <dbReference type="EMBL" id="EKF39739.1"/>
    </source>
</evidence>